<feature type="chain" id="PRO_5015186510" evidence="4">
    <location>
        <begin position="19"/>
        <end position="244"/>
    </location>
</feature>
<comment type="similarity">
    <text evidence="1">Belongs to the EndA/NucM nuclease family.</text>
</comment>
<evidence type="ECO:0000313" key="5">
    <source>
        <dbReference type="EMBL" id="PSL13022.1"/>
    </source>
</evidence>
<protein>
    <submittedName>
        <fullName evidence="5">Deoxyribonuclease-1</fullName>
    </submittedName>
</protein>
<evidence type="ECO:0000256" key="1">
    <source>
        <dbReference type="ARBA" id="ARBA00006429"/>
    </source>
</evidence>
<dbReference type="PANTHER" id="PTHR33607:SF2">
    <property type="entry name" value="ENDONUCLEASE-1"/>
    <property type="match status" value="1"/>
</dbReference>
<keyword evidence="4" id="KW-0732">Signal</keyword>
<accession>A0A2P8EU95</accession>
<sequence length="244" mass="27795">MRFIFGLLAVLSASSAVAETPSSFYSAKKILSREVYLADDRVSFYCGCRFEEQAIPDKPGRTRLAPIPESCGVQPRKNANRSARIEWEHVVPAWELGHQLQCWQQGGRKGCRKDPQFKRMESDMYNLVPAVGELNGDRSNFRFGMIEGEARRYGRCDFEVDFKARVAEPEPSVRGDIARTYFYMADRYGMKLSRKQQQLFEVWARQDPVSADELARARRISAIQGHQNPFIEPDVMQAAGSSAR</sequence>
<dbReference type="SUPFAM" id="SSF54060">
    <property type="entry name" value="His-Me finger endonucleases"/>
    <property type="match status" value="1"/>
</dbReference>
<keyword evidence="2" id="KW-0540">Nuclease</keyword>
<dbReference type="Proteomes" id="UP000242133">
    <property type="component" value="Unassembled WGS sequence"/>
</dbReference>
<dbReference type="PANTHER" id="PTHR33607">
    <property type="entry name" value="ENDONUCLEASE-1"/>
    <property type="match status" value="1"/>
</dbReference>
<evidence type="ECO:0000313" key="6">
    <source>
        <dbReference type="Proteomes" id="UP000242133"/>
    </source>
</evidence>
<evidence type="ECO:0000256" key="2">
    <source>
        <dbReference type="ARBA" id="ARBA00022722"/>
    </source>
</evidence>
<gene>
    <name evidence="5" type="ORF">CLV44_11413</name>
</gene>
<dbReference type="GO" id="GO:0016787">
    <property type="term" value="F:hydrolase activity"/>
    <property type="evidence" value="ECO:0007669"/>
    <property type="project" value="UniProtKB-KW"/>
</dbReference>
<reference evidence="5 6" key="1">
    <citation type="submission" date="2018-03" db="EMBL/GenBank/DDBJ databases">
        <title>Genomic Encyclopedia of Archaeal and Bacterial Type Strains, Phase II (KMG-II): from individual species to whole genera.</title>
        <authorList>
            <person name="Goeker M."/>
        </authorList>
    </citation>
    <scope>NUCLEOTIDE SEQUENCE [LARGE SCALE GENOMIC DNA]</scope>
    <source>
        <strain evidence="5 6">DSM 17586</strain>
    </source>
</reference>
<dbReference type="OrthoDB" id="9800417at2"/>
<keyword evidence="3" id="KW-0378">Hydrolase</keyword>
<keyword evidence="6" id="KW-1185">Reference proteome</keyword>
<organism evidence="5 6">
    <name type="scientific">Marinobacterium halophilum</name>
    <dbReference type="NCBI Taxonomy" id="267374"/>
    <lineage>
        <taxon>Bacteria</taxon>
        <taxon>Pseudomonadati</taxon>
        <taxon>Pseudomonadota</taxon>
        <taxon>Gammaproteobacteria</taxon>
        <taxon>Oceanospirillales</taxon>
        <taxon>Oceanospirillaceae</taxon>
        <taxon>Marinobacterium</taxon>
    </lineage>
</organism>
<dbReference type="Pfam" id="PF04231">
    <property type="entry name" value="Endonuclease_1"/>
    <property type="match status" value="1"/>
</dbReference>
<proteinExistence type="inferred from homology"/>
<evidence type="ECO:0000256" key="4">
    <source>
        <dbReference type="SAM" id="SignalP"/>
    </source>
</evidence>
<name>A0A2P8EU95_9GAMM</name>
<dbReference type="GO" id="GO:0004518">
    <property type="term" value="F:nuclease activity"/>
    <property type="evidence" value="ECO:0007669"/>
    <property type="project" value="UniProtKB-KW"/>
</dbReference>
<dbReference type="AlphaFoldDB" id="A0A2P8EU95"/>
<dbReference type="InterPro" id="IPR044925">
    <property type="entry name" value="His-Me_finger_sf"/>
</dbReference>
<dbReference type="InterPro" id="IPR007346">
    <property type="entry name" value="Endonuclease-I"/>
</dbReference>
<dbReference type="EMBL" id="PYGI01000014">
    <property type="protein sequence ID" value="PSL13022.1"/>
    <property type="molecule type" value="Genomic_DNA"/>
</dbReference>
<evidence type="ECO:0000256" key="3">
    <source>
        <dbReference type="ARBA" id="ARBA00022801"/>
    </source>
</evidence>
<feature type="signal peptide" evidence="4">
    <location>
        <begin position="1"/>
        <end position="18"/>
    </location>
</feature>
<comment type="caution">
    <text evidence="5">The sequence shown here is derived from an EMBL/GenBank/DDBJ whole genome shotgun (WGS) entry which is preliminary data.</text>
</comment>